<feature type="repeat" description="PPR" evidence="6">
    <location>
        <begin position="328"/>
        <end position="362"/>
    </location>
</feature>
<organism evidence="7 8">
    <name type="scientific">Nepenthes gracilis</name>
    <name type="common">Slender pitcher plant</name>
    <dbReference type="NCBI Taxonomy" id="150966"/>
    <lineage>
        <taxon>Eukaryota</taxon>
        <taxon>Viridiplantae</taxon>
        <taxon>Streptophyta</taxon>
        <taxon>Embryophyta</taxon>
        <taxon>Tracheophyta</taxon>
        <taxon>Spermatophyta</taxon>
        <taxon>Magnoliopsida</taxon>
        <taxon>eudicotyledons</taxon>
        <taxon>Gunneridae</taxon>
        <taxon>Pentapetalae</taxon>
        <taxon>Caryophyllales</taxon>
        <taxon>Nepenthaceae</taxon>
        <taxon>Nepenthes</taxon>
    </lineage>
</organism>
<accession>A0AAD3S731</accession>
<dbReference type="AlphaFoldDB" id="A0AAD3S731"/>
<dbReference type="Proteomes" id="UP001279734">
    <property type="component" value="Unassembled WGS sequence"/>
</dbReference>
<dbReference type="InterPro" id="IPR002885">
    <property type="entry name" value="PPR_rpt"/>
</dbReference>
<dbReference type="NCBIfam" id="TIGR00756">
    <property type="entry name" value="PPR"/>
    <property type="match status" value="8"/>
</dbReference>
<dbReference type="PROSITE" id="PS51375">
    <property type="entry name" value="PPR"/>
    <property type="match status" value="6"/>
</dbReference>
<feature type="repeat" description="PPR" evidence="6">
    <location>
        <begin position="429"/>
        <end position="463"/>
    </location>
</feature>
<dbReference type="FunFam" id="1.25.40.10:FF:000343">
    <property type="entry name" value="Pentatricopeptide repeat-containing protein At3g58590"/>
    <property type="match status" value="1"/>
</dbReference>
<evidence type="ECO:0000256" key="5">
    <source>
        <dbReference type="ARBA" id="ARBA00022946"/>
    </source>
</evidence>
<gene>
    <name evidence="7" type="ORF">Nepgr_007126</name>
</gene>
<dbReference type="GO" id="GO:0003723">
    <property type="term" value="F:RNA binding"/>
    <property type="evidence" value="ECO:0007669"/>
    <property type="project" value="InterPro"/>
</dbReference>
<comment type="caution">
    <text evidence="7">The sequence shown here is derived from an EMBL/GenBank/DDBJ whole genome shotgun (WGS) entry which is preliminary data.</text>
</comment>
<dbReference type="PANTHER" id="PTHR47926">
    <property type="entry name" value="PENTATRICOPEPTIDE REPEAT-CONTAINING PROTEIN"/>
    <property type="match status" value="1"/>
</dbReference>
<evidence type="ECO:0000256" key="1">
    <source>
        <dbReference type="ARBA" id="ARBA00004229"/>
    </source>
</evidence>
<keyword evidence="5" id="KW-0809">Transit peptide</keyword>
<evidence type="ECO:0000313" key="8">
    <source>
        <dbReference type="Proteomes" id="UP001279734"/>
    </source>
</evidence>
<keyword evidence="2" id="KW-0150">Chloroplast</keyword>
<keyword evidence="3" id="KW-0934">Plastid</keyword>
<feature type="repeat" description="PPR" evidence="6">
    <location>
        <begin position="196"/>
        <end position="226"/>
    </location>
</feature>
<protein>
    <recommendedName>
        <fullName evidence="9">Pentatricopeptide repeat-containing protein</fullName>
    </recommendedName>
</protein>
<dbReference type="FunFam" id="1.25.40.10:FF:000682">
    <property type="entry name" value="Pentatricopeptide repeat-containing protein At3g16610"/>
    <property type="match status" value="1"/>
</dbReference>
<dbReference type="InterPro" id="IPR046960">
    <property type="entry name" value="PPR_At4g14850-like_plant"/>
</dbReference>
<dbReference type="InterPro" id="IPR011990">
    <property type="entry name" value="TPR-like_helical_dom_sf"/>
</dbReference>
<dbReference type="GO" id="GO:0009507">
    <property type="term" value="C:chloroplast"/>
    <property type="evidence" value="ECO:0007669"/>
    <property type="project" value="UniProtKB-SubCell"/>
</dbReference>
<evidence type="ECO:0000256" key="2">
    <source>
        <dbReference type="ARBA" id="ARBA00022528"/>
    </source>
</evidence>
<evidence type="ECO:0000256" key="6">
    <source>
        <dbReference type="PROSITE-ProRule" id="PRU00708"/>
    </source>
</evidence>
<evidence type="ECO:0000256" key="4">
    <source>
        <dbReference type="ARBA" id="ARBA00022737"/>
    </source>
</evidence>
<evidence type="ECO:0008006" key="9">
    <source>
        <dbReference type="Google" id="ProtNLM"/>
    </source>
</evidence>
<dbReference type="PANTHER" id="PTHR47926:SF451">
    <property type="entry name" value="TETRATRICOPEPTIDE-LIKE HELICAL DOMAIN SUPERFAMILY"/>
    <property type="match status" value="1"/>
</dbReference>
<comment type="subcellular location">
    <subcellularLocation>
        <location evidence="1">Plastid</location>
        <location evidence="1">Chloroplast</location>
    </subcellularLocation>
</comment>
<dbReference type="Gene3D" id="1.25.40.10">
    <property type="entry name" value="Tetratricopeptide repeat domain"/>
    <property type="match status" value="6"/>
</dbReference>
<evidence type="ECO:0000256" key="3">
    <source>
        <dbReference type="ARBA" id="ARBA00022640"/>
    </source>
</evidence>
<feature type="repeat" description="PPR" evidence="6">
    <location>
        <begin position="530"/>
        <end position="564"/>
    </location>
</feature>
<dbReference type="FunFam" id="1.25.40.10:FF:000395">
    <property type="entry name" value="Pentatricopeptide repeat-containing protein chloroplastic"/>
    <property type="match status" value="1"/>
</dbReference>
<dbReference type="FunFam" id="1.25.40.10:FF:000090">
    <property type="entry name" value="Pentatricopeptide repeat-containing protein, chloroplastic"/>
    <property type="match status" value="1"/>
</dbReference>
<dbReference type="EMBL" id="BSYO01000005">
    <property type="protein sequence ID" value="GMH05286.1"/>
    <property type="molecule type" value="Genomic_DNA"/>
</dbReference>
<keyword evidence="8" id="KW-1185">Reference proteome</keyword>
<name>A0AAD3S731_NEPGR</name>
<dbReference type="GO" id="GO:0009451">
    <property type="term" value="P:RNA modification"/>
    <property type="evidence" value="ECO:0007669"/>
    <property type="project" value="InterPro"/>
</dbReference>
<dbReference type="Pfam" id="PF13041">
    <property type="entry name" value="PPR_2"/>
    <property type="match status" value="4"/>
</dbReference>
<feature type="repeat" description="PPR" evidence="6">
    <location>
        <begin position="227"/>
        <end position="261"/>
    </location>
</feature>
<feature type="repeat" description="PPR" evidence="6">
    <location>
        <begin position="129"/>
        <end position="163"/>
    </location>
</feature>
<proteinExistence type="predicted"/>
<sequence length="758" mass="83670">MSKLQGCLKSLSHRATAQLTAAAAAGTATKSFNVIINRLSSEGSHLEVIDTFSSMLKSKTPPDAHTYPSLLKACACLSKFSLGLSLHKRIILDGYSTDSYISSSLISFYAKFGCVDYARHVFDVMPERNVIPWTAMIGCHSRSDNLDRAFLMYNSMRYEGIQPSSVTMLCVLSGVSELFQLECLHASAFQSGFCSDIHLANSMLHLYGKFRRVDAARDLFEEMDRKDIVSWNSLVSGYVQIGNVKESFCLFGRMRTEGVAPDQQTFGAFLSADSSDGDVELGRFVHGQMITSGLAMDAPLATALIVFYLKFGDIKNAFEMFESVLDKDVILWTSMISGLVQNDCADKALMIFYQMLESRTMPSTATIATVLAGCAQVSSLSFGKSIHGYLLRQGIVVDIPVQNALITMYSKCGRLKQSSTIFDFMCSRDVVSWNAIVSGYAEQGDLSKALLLFNEMRLTVQRPDSITIVSLLRACASIGAFQQGKWMHNFVIKGFLPPSILVDTALVDMYSKCGDLQAARRCFDMMQEQDTVSWSTIIAGYGSHGKGEIALKLFSSFLHAGLQPNHVIFLSILFACSHNKLVSEGLSLFSSMIQDFGIEPQLEHCACIVDLLSRAGMIEDAYRFYKVTISEPTVEVLGIVLDACRAKGNTKLGEIIAGDIGKLKSVSAEKFVQLAQSYASMSRWDGVGDSWMQMKSLGLKKLPGWSYIEQQGKIATFFTDHSSHPRCEEMMWILAVLGSEMRDLKLKSSRTAFCKLLL</sequence>
<keyword evidence="4" id="KW-0677">Repeat</keyword>
<reference evidence="7" key="1">
    <citation type="submission" date="2023-05" db="EMBL/GenBank/DDBJ databases">
        <title>Nepenthes gracilis genome sequencing.</title>
        <authorList>
            <person name="Fukushima K."/>
        </authorList>
    </citation>
    <scope>NUCLEOTIDE SEQUENCE</scope>
    <source>
        <strain evidence="7">SING2019-196</strain>
    </source>
</reference>
<dbReference type="Pfam" id="PF01535">
    <property type="entry name" value="PPR"/>
    <property type="match status" value="4"/>
</dbReference>
<dbReference type="FunFam" id="1.25.40.10:FF:000381">
    <property type="entry name" value="Pentatricopeptide repeat-containing protein"/>
    <property type="match status" value="1"/>
</dbReference>
<evidence type="ECO:0000313" key="7">
    <source>
        <dbReference type="EMBL" id="GMH05286.1"/>
    </source>
</evidence>